<reference evidence="2 3" key="2">
    <citation type="journal article" date="2018" name="Hortic Res">
        <title>Improved Brassica rapa reference genome by single-molecule sequencing and chromosome conformation capture technologies.</title>
        <authorList>
            <person name="Zhang L."/>
            <person name="Cai X."/>
            <person name="Wu J."/>
            <person name="Liu M."/>
            <person name="Grob S."/>
            <person name="Cheng F."/>
            <person name="Liang J."/>
            <person name="Cai C."/>
            <person name="Liu Z."/>
            <person name="Liu B."/>
            <person name="Wang F."/>
            <person name="Li S."/>
            <person name="Liu F."/>
            <person name="Li X."/>
            <person name="Cheng L."/>
            <person name="Yang W."/>
            <person name="Li M.H."/>
            <person name="Grossniklaus U."/>
            <person name="Zheng H."/>
            <person name="Wang X."/>
        </authorList>
    </citation>
    <scope>NUCLEOTIDE SEQUENCE [LARGE SCALE GENOMIC DNA]</scope>
    <source>
        <strain evidence="2 3">cv. Chiifu-401-42</strain>
    </source>
</reference>
<reference evidence="2 3" key="1">
    <citation type="journal article" date="2011" name="Nat. Genet.">
        <title>The genome of the mesopolyploid crop species Brassica rapa.</title>
        <authorList>
            <consortium name="Brassica rapa Genome Sequencing Project Consortium"/>
            <person name="Wang X."/>
            <person name="Wang H."/>
            <person name="Wang J."/>
            <person name="Sun R."/>
            <person name="Wu J."/>
            <person name="Liu S."/>
            <person name="Bai Y."/>
            <person name="Mun J.H."/>
            <person name="Bancroft I."/>
            <person name="Cheng F."/>
            <person name="Huang S."/>
            <person name="Li X."/>
            <person name="Hua W."/>
            <person name="Wang J."/>
            <person name="Wang X."/>
            <person name="Freeling M."/>
            <person name="Pires J.C."/>
            <person name="Paterson A.H."/>
            <person name="Chalhoub B."/>
            <person name="Wang B."/>
            <person name="Hayward A."/>
            <person name="Sharpe A.G."/>
            <person name="Park B.S."/>
            <person name="Weisshaar B."/>
            <person name="Liu B."/>
            <person name="Li B."/>
            <person name="Liu B."/>
            <person name="Tong C."/>
            <person name="Song C."/>
            <person name="Duran C."/>
            <person name="Peng C."/>
            <person name="Geng C."/>
            <person name="Koh C."/>
            <person name="Lin C."/>
            <person name="Edwards D."/>
            <person name="Mu D."/>
            <person name="Shen D."/>
            <person name="Soumpourou E."/>
            <person name="Li F."/>
            <person name="Fraser F."/>
            <person name="Conant G."/>
            <person name="Lassalle G."/>
            <person name="King G.J."/>
            <person name="Bonnema G."/>
            <person name="Tang H."/>
            <person name="Wang H."/>
            <person name="Belcram H."/>
            <person name="Zhou H."/>
            <person name="Hirakawa H."/>
            <person name="Abe H."/>
            <person name="Guo H."/>
            <person name="Wang H."/>
            <person name="Jin H."/>
            <person name="Parkin I.A."/>
            <person name="Batley J."/>
            <person name="Kim J.S."/>
            <person name="Just J."/>
            <person name="Li J."/>
            <person name="Xu J."/>
            <person name="Deng J."/>
            <person name="Kim J.A."/>
            <person name="Li J."/>
            <person name="Yu J."/>
            <person name="Meng J."/>
            <person name="Wang J."/>
            <person name="Min J."/>
            <person name="Poulain J."/>
            <person name="Wang J."/>
            <person name="Hatakeyama K."/>
            <person name="Wu K."/>
            <person name="Wang L."/>
            <person name="Fang L."/>
            <person name="Trick M."/>
            <person name="Links M.G."/>
            <person name="Zhao M."/>
            <person name="Jin M."/>
            <person name="Ramchiary N."/>
            <person name="Drou N."/>
            <person name="Berkman P.J."/>
            <person name="Cai Q."/>
            <person name="Huang Q."/>
            <person name="Li R."/>
            <person name="Tabata S."/>
            <person name="Cheng S."/>
            <person name="Zhang S."/>
            <person name="Zhang S."/>
            <person name="Huang S."/>
            <person name="Sato S."/>
            <person name="Sun S."/>
            <person name="Kwon S.J."/>
            <person name="Choi S.R."/>
            <person name="Lee T.H."/>
            <person name="Fan W."/>
            <person name="Zhao X."/>
            <person name="Tan X."/>
            <person name="Xu X."/>
            <person name="Wang Y."/>
            <person name="Qiu Y."/>
            <person name="Yin Y."/>
            <person name="Li Y."/>
            <person name="Du Y."/>
            <person name="Liao Y."/>
            <person name="Lim Y."/>
            <person name="Narusaka Y."/>
            <person name="Wang Y."/>
            <person name="Wang Z."/>
            <person name="Li Z."/>
            <person name="Wang Z."/>
            <person name="Xiong Z."/>
            <person name="Zhang Z."/>
        </authorList>
    </citation>
    <scope>NUCLEOTIDE SEQUENCE [LARGE SCALE GENOMIC DNA]</scope>
    <source>
        <strain evidence="2 3">cv. Chiifu-401-42</strain>
    </source>
</reference>
<dbReference type="SUPFAM" id="SSF81383">
    <property type="entry name" value="F-box domain"/>
    <property type="match status" value="1"/>
</dbReference>
<dbReference type="HOGENOM" id="CLU_032521_1_2_1"/>
<dbReference type="EnsemblPlants" id="Bra021608.1">
    <property type="protein sequence ID" value="Bra021608.1-P"/>
    <property type="gene ID" value="Bra021608"/>
</dbReference>
<name>M4DYL2_BRACM</name>
<feature type="domain" description="F-box" evidence="1">
    <location>
        <begin position="16"/>
        <end position="62"/>
    </location>
</feature>
<sequence length="338" mass="40157">MTSNTRREDKQPPEPTSLITSLPKDVIFDILTRLPRYEYSTLSLVSKHFRSLVRSPELYERRSLIGVTEPFFYALFYDSQSRNTRWNILHRKATAISAWPLFTRYPLWIVMEALYRLHTVEQLPSMPVPMSNPIADIIDGRIYVIGDHYEESKKVMVVFNTESQLWELVTTKLNIEFGHTCLTRYAVMDGKLYMRDNVQSNVYEPKKCKWERENEERLNFHNWRNASVVDNILYYYDFDNCWNKLRSYDPKQRYWGVVEGLEESLPKTRHSYWTGTASCGGKLALVFPNEGWRTSYLRCAEISLEKREEGEIWGKFEWRDQVLVDENLYMKNFLAVMV</sequence>
<dbReference type="InterPro" id="IPR036047">
    <property type="entry name" value="F-box-like_dom_sf"/>
</dbReference>
<keyword evidence="3" id="KW-1185">Reference proteome</keyword>
<dbReference type="PANTHER" id="PTHR24414">
    <property type="entry name" value="F-BOX/KELCH-REPEAT PROTEIN SKIP4"/>
    <property type="match status" value="1"/>
</dbReference>
<dbReference type="InterPro" id="IPR057499">
    <property type="entry name" value="Kelch_FKB95"/>
</dbReference>
<dbReference type="Pfam" id="PF25210">
    <property type="entry name" value="Kelch_FKB95"/>
    <property type="match status" value="1"/>
</dbReference>
<reference evidence="2" key="3">
    <citation type="submission" date="2023-03" db="UniProtKB">
        <authorList>
            <consortium name="EnsemblPlants"/>
        </authorList>
    </citation>
    <scope>IDENTIFICATION</scope>
    <source>
        <strain evidence="2">cv. Chiifu-401-42</strain>
    </source>
</reference>
<dbReference type="Gene3D" id="1.20.1280.50">
    <property type="match status" value="1"/>
</dbReference>
<evidence type="ECO:0000313" key="3">
    <source>
        <dbReference type="Proteomes" id="UP000011750"/>
    </source>
</evidence>
<dbReference type="SMART" id="SM00256">
    <property type="entry name" value="FBOX"/>
    <property type="match status" value="1"/>
</dbReference>
<protein>
    <recommendedName>
        <fullName evidence="1">F-box domain-containing protein</fullName>
    </recommendedName>
</protein>
<dbReference type="InterPro" id="IPR015915">
    <property type="entry name" value="Kelch-typ_b-propeller"/>
</dbReference>
<dbReference type="Gene3D" id="2.120.10.80">
    <property type="entry name" value="Kelch-type beta propeller"/>
    <property type="match status" value="1"/>
</dbReference>
<dbReference type="PROSITE" id="PS50181">
    <property type="entry name" value="FBOX"/>
    <property type="match status" value="1"/>
</dbReference>
<organism evidence="2 3">
    <name type="scientific">Brassica campestris</name>
    <name type="common">Field mustard</name>
    <dbReference type="NCBI Taxonomy" id="3711"/>
    <lineage>
        <taxon>Eukaryota</taxon>
        <taxon>Viridiplantae</taxon>
        <taxon>Streptophyta</taxon>
        <taxon>Embryophyta</taxon>
        <taxon>Tracheophyta</taxon>
        <taxon>Spermatophyta</taxon>
        <taxon>Magnoliopsida</taxon>
        <taxon>eudicotyledons</taxon>
        <taxon>Gunneridae</taxon>
        <taxon>Pentapetalae</taxon>
        <taxon>rosids</taxon>
        <taxon>malvids</taxon>
        <taxon>Brassicales</taxon>
        <taxon>Brassicaceae</taxon>
        <taxon>Brassiceae</taxon>
        <taxon>Brassica</taxon>
    </lineage>
</organism>
<proteinExistence type="predicted"/>
<dbReference type="InterPro" id="IPR050354">
    <property type="entry name" value="F-box/kelch-repeat_ARATH"/>
</dbReference>
<dbReference type="STRING" id="51351.M4DYL2"/>
<dbReference type="CDD" id="cd22152">
    <property type="entry name" value="F-box_AtAFR-like"/>
    <property type="match status" value="1"/>
</dbReference>
<dbReference type="SUPFAM" id="SSF117281">
    <property type="entry name" value="Kelch motif"/>
    <property type="match status" value="1"/>
</dbReference>
<evidence type="ECO:0000259" key="1">
    <source>
        <dbReference type="PROSITE" id="PS50181"/>
    </source>
</evidence>
<accession>M4DYL2</accession>
<dbReference type="InterPro" id="IPR001810">
    <property type="entry name" value="F-box_dom"/>
</dbReference>
<dbReference type="AlphaFoldDB" id="M4DYL2"/>
<dbReference type="Proteomes" id="UP000011750">
    <property type="component" value="Chromosome A04"/>
</dbReference>
<dbReference type="PANTHER" id="PTHR24414:SF166">
    <property type="entry name" value="F-BOX DOMAIN-CONTAINING PROTEIN"/>
    <property type="match status" value="1"/>
</dbReference>
<dbReference type="InParanoid" id="M4DYL2"/>
<dbReference type="Gramene" id="Bra021608.1">
    <property type="protein sequence ID" value="Bra021608.1-P"/>
    <property type="gene ID" value="Bra021608"/>
</dbReference>
<evidence type="ECO:0000313" key="2">
    <source>
        <dbReference type="EnsemblPlants" id="Bra021608.1-P"/>
    </source>
</evidence>
<dbReference type="eggNOG" id="KOG1072">
    <property type="taxonomic scope" value="Eukaryota"/>
</dbReference>
<dbReference type="Pfam" id="PF00646">
    <property type="entry name" value="F-box"/>
    <property type="match status" value="1"/>
</dbReference>